<comment type="caution">
    <text evidence="1">The sequence shown here is derived from an EMBL/GenBank/DDBJ whole genome shotgun (WGS) entry which is preliminary data.</text>
</comment>
<evidence type="ECO:0000313" key="1">
    <source>
        <dbReference type="EMBL" id="PMS38709.1"/>
    </source>
</evidence>
<name>A0A2N7XAB7_9BURK</name>
<reference evidence="1 2" key="1">
    <citation type="submission" date="2018-01" db="EMBL/GenBank/DDBJ databases">
        <title>Whole genome analyses suggest that Burkholderia sensu lato contains two further novel genera in the rhizoxinica-symbiotica group Mycetohabitans gen. nov., and Trinickia gen. nov.: implications for the evolution of diazotrophy and nodulation in the Burkholderiaceae.</title>
        <authorList>
            <person name="Estrada-de los Santos P."/>
            <person name="Palmer M."/>
            <person name="Chavez-Ramirez B."/>
            <person name="Beukes C."/>
            <person name="Steenkamp E.T."/>
            <person name="Hirsch A.M."/>
            <person name="Manyaka P."/>
            <person name="Maluk M."/>
            <person name="Lafos M."/>
            <person name="Crook M."/>
            <person name="Gross E."/>
            <person name="Simon M.F."/>
            <person name="Bueno dos Reis Junior F."/>
            <person name="Poole P.S."/>
            <person name="Venter S.N."/>
            <person name="James E.K."/>
        </authorList>
    </citation>
    <scope>NUCLEOTIDE SEQUENCE [LARGE SCALE GENOMIC DNA]</scope>
    <source>
        <strain evidence="1 2">JPY 581</strain>
    </source>
</reference>
<organism evidence="1 2">
    <name type="scientific">Trinickia symbiotica</name>
    <dbReference type="NCBI Taxonomy" id="863227"/>
    <lineage>
        <taxon>Bacteria</taxon>
        <taxon>Pseudomonadati</taxon>
        <taxon>Pseudomonadota</taxon>
        <taxon>Betaproteobacteria</taxon>
        <taxon>Burkholderiales</taxon>
        <taxon>Burkholderiaceae</taxon>
        <taxon>Trinickia</taxon>
    </lineage>
</organism>
<accession>A0A2N7XAB7</accession>
<gene>
    <name evidence="1" type="ORF">C0Z20_02330</name>
</gene>
<keyword evidence="2" id="KW-1185">Reference proteome</keyword>
<sequence>MFDLRQQIGVVRATCADAHTALLQLNQAGCPVLASPPCHVHKVFFVRKILCPDSARSATPSFVVLRIDERSVEV</sequence>
<evidence type="ECO:0000313" key="2">
    <source>
        <dbReference type="Proteomes" id="UP000235777"/>
    </source>
</evidence>
<dbReference type="Proteomes" id="UP000235777">
    <property type="component" value="Unassembled WGS sequence"/>
</dbReference>
<proteinExistence type="predicted"/>
<dbReference type="AlphaFoldDB" id="A0A2N7XAB7"/>
<dbReference type="EMBL" id="PNYC01000001">
    <property type="protein sequence ID" value="PMS38709.1"/>
    <property type="molecule type" value="Genomic_DNA"/>
</dbReference>
<protein>
    <submittedName>
        <fullName evidence="1">Uncharacterized protein</fullName>
    </submittedName>
</protein>